<protein>
    <submittedName>
        <fullName evidence="8">Acyl-CoA dehydrogenase</fullName>
    </submittedName>
</protein>
<evidence type="ECO:0000259" key="7">
    <source>
        <dbReference type="Pfam" id="PF02771"/>
    </source>
</evidence>
<keyword evidence="5" id="KW-0560">Oxidoreductase</keyword>
<dbReference type="GO" id="GO:0003995">
    <property type="term" value="F:acyl-CoA dehydrogenase activity"/>
    <property type="evidence" value="ECO:0007669"/>
    <property type="project" value="TreeGrafter"/>
</dbReference>
<dbReference type="GO" id="GO:0050660">
    <property type="term" value="F:flavin adenine dinucleotide binding"/>
    <property type="evidence" value="ECO:0007669"/>
    <property type="project" value="InterPro"/>
</dbReference>
<dbReference type="OrthoDB" id="8677713at2"/>
<feature type="domain" description="Acyl-CoA dehydrogenase/oxidase N-terminal" evidence="7">
    <location>
        <begin position="6"/>
        <end position="119"/>
    </location>
</feature>
<dbReference type="Pfam" id="PF00441">
    <property type="entry name" value="Acyl-CoA_dh_1"/>
    <property type="match status" value="1"/>
</dbReference>
<dbReference type="SUPFAM" id="SSF56645">
    <property type="entry name" value="Acyl-CoA dehydrogenase NM domain-like"/>
    <property type="match status" value="1"/>
</dbReference>
<dbReference type="RefSeq" id="WP_076816147.1">
    <property type="nucleotide sequence ID" value="NZ_MOMC01000019.1"/>
</dbReference>
<feature type="domain" description="Acyl-CoA dehydrogenase/oxidase C-terminal" evidence="6">
    <location>
        <begin position="232"/>
        <end position="365"/>
    </location>
</feature>
<accession>A0A1V2IDA8</accession>
<keyword evidence="4" id="KW-0274">FAD</keyword>
<sequence length="371" mass="38350">MYFALTDEQRALAETARDYLADRFDLTAVRAVFEDTAGDGHPAELWKAFAEQGWLAVLVPEENDGIGLGLLDAQVLARAFGTGAVPGPWLPTVLAGEAVRLAGSPAQRAAVLGPLAAGELVATVALRAPGGSFDQSGVGVTADAGPGGARLTGTASPVEYAGVARTAVVAAKEPDGGIGLYLVDPASPSVTVTALDTYDGTTRLGGLVLDGATGERLPESNAAVLAELNRRGAVLTAADLVGIARAALTRTIEYDKTRVQFGRPVGGFQVIKHTLADLHVGVLMAEHAVLYAAHAVDAELPDAELAVAVAKAKAGDAAQRATAAMIQYHGGIGYTWEHEAHFFYKRAKRLVATFGDAGEHLDRIAALSIDA</sequence>
<dbReference type="InterPro" id="IPR013786">
    <property type="entry name" value="AcylCoA_DH/ox_N"/>
</dbReference>
<dbReference type="InterPro" id="IPR037069">
    <property type="entry name" value="AcylCoA_DH/ox_N_sf"/>
</dbReference>
<dbReference type="EMBL" id="MOMC01000019">
    <property type="protein sequence ID" value="ONH31065.1"/>
    <property type="molecule type" value="Genomic_DNA"/>
</dbReference>
<evidence type="ECO:0000256" key="4">
    <source>
        <dbReference type="ARBA" id="ARBA00022827"/>
    </source>
</evidence>
<dbReference type="Gene3D" id="1.20.140.10">
    <property type="entry name" value="Butyryl-CoA Dehydrogenase, subunit A, domain 3"/>
    <property type="match status" value="1"/>
</dbReference>
<comment type="cofactor">
    <cofactor evidence="1">
        <name>FAD</name>
        <dbReference type="ChEBI" id="CHEBI:57692"/>
    </cofactor>
</comment>
<evidence type="ECO:0000256" key="1">
    <source>
        <dbReference type="ARBA" id="ARBA00001974"/>
    </source>
</evidence>
<comment type="caution">
    <text evidence="8">The sequence shown here is derived from an EMBL/GenBank/DDBJ whole genome shotgun (WGS) entry which is preliminary data.</text>
</comment>
<proteinExistence type="inferred from homology"/>
<evidence type="ECO:0000256" key="3">
    <source>
        <dbReference type="ARBA" id="ARBA00022630"/>
    </source>
</evidence>
<dbReference type="InterPro" id="IPR009075">
    <property type="entry name" value="AcylCo_DH/oxidase_C"/>
</dbReference>
<dbReference type="CDD" id="cd00567">
    <property type="entry name" value="ACAD"/>
    <property type="match status" value="1"/>
</dbReference>
<evidence type="ECO:0000256" key="5">
    <source>
        <dbReference type="ARBA" id="ARBA00023002"/>
    </source>
</evidence>
<keyword evidence="9" id="KW-1185">Reference proteome</keyword>
<comment type="similarity">
    <text evidence="2">Belongs to the acyl-CoA dehydrogenase family.</text>
</comment>
<reference evidence="9" key="1">
    <citation type="submission" date="2016-10" db="EMBL/GenBank/DDBJ databases">
        <title>Frankia sp. NRRL B-16386 Genome sequencing.</title>
        <authorList>
            <person name="Ghodhbane-Gtari F."/>
            <person name="Swanson E."/>
            <person name="Gueddou A."/>
            <person name="Hezbri K."/>
            <person name="Ktari K."/>
            <person name="Nouioui I."/>
            <person name="Morris K."/>
            <person name="Simpson S."/>
            <person name="Abebe-Akele F."/>
            <person name="Thomas K."/>
            <person name="Gtari M."/>
            <person name="Tisa L.S."/>
        </authorList>
    </citation>
    <scope>NUCLEOTIDE SEQUENCE [LARGE SCALE GENOMIC DNA]</scope>
    <source>
        <strain evidence="9">NRRL B-16386</strain>
    </source>
</reference>
<name>A0A1V2IDA8_9ACTN</name>
<evidence type="ECO:0000313" key="9">
    <source>
        <dbReference type="Proteomes" id="UP000188929"/>
    </source>
</evidence>
<dbReference type="PANTHER" id="PTHR43884:SF20">
    <property type="entry name" value="ACYL-COA DEHYDROGENASE FADE28"/>
    <property type="match status" value="1"/>
</dbReference>
<dbReference type="AlphaFoldDB" id="A0A1V2IDA8"/>
<evidence type="ECO:0000256" key="2">
    <source>
        <dbReference type="ARBA" id="ARBA00009347"/>
    </source>
</evidence>
<dbReference type="InterPro" id="IPR046373">
    <property type="entry name" value="Acyl-CoA_Oxase/DH_mid-dom_sf"/>
</dbReference>
<dbReference type="Gene3D" id="2.40.110.10">
    <property type="entry name" value="Butyryl-CoA Dehydrogenase, subunit A, domain 2"/>
    <property type="match status" value="1"/>
</dbReference>
<gene>
    <name evidence="8" type="ORF">BL253_11065</name>
</gene>
<dbReference type="Gene3D" id="1.10.540.10">
    <property type="entry name" value="Acyl-CoA dehydrogenase/oxidase, N-terminal domain"/>
    <property type="match status" value="1"/>
</dbReference>
<dbReference type="PANTHER" id="PTHR43884">
    <property type="entry name" value="ACYL-COA DEHYDROGENASE"/>
    <property type="match status" value="1"/>
</dbReference>
<keyword evidence="3" id="KW-0285">Flavoprotein</keyword>
<organism evidence="8 9">
    <name type="scientific">Pseudofrankia asymbiotica</name>
    <dbReference type="NCBI Taxonomy" id="1834516"/>
    <lineage>
        <taxon>Bacteria</taxon>
        <taxon>Bacillati</taxon>
        <taxon>Actinomycetota</taxon>
        <taxon>Actinomycetes</taxon>
        <taxon>Frankiales</taxon>
        <taxon>Frankiaceae</taxon>
        <taxon>Pseudofrankia</taxon>
    </lineage>
</organism>
<dbReference type="Pfam" id="PF02771">
    <property type="entry name" value="Acyl-CoA_dh_N"/>
    <property type="match status" value="1"/>
</dbReference>
<dbReference type="Proteomes" id="UP000188929">
    <property type="component" value="Unassembled WGS sequence"/>
</dbReference>
<evidence type="ECO:0000259" key="6">
    <source>
        <dbReference type="Pfam" id="PF00441"/>
    </source>
</evidence>
<dbReference type="InterPro" id="IPR036250">
    <property type="entry name" value="AcylCo_DH-like_C"/>
</dbReference>
<dbReference type="STRING" id="1834516.BL253_11065"/>
<evidence type="ECO:0000313" key="8">
    <source>
        <dbReference type="EMBL" id="ONH31065.1"/>
    </source>
</evidence>
<dbReference type="SUPFAM" id="SSF47203">
    <property type="entry name" value="Acyl-CoA dehydrogenase C-terminal domain-like"/>
    <property type="match status" value="1"/>
</dbReference>
<dbReference type="InterPro" id="IPR009100">
    <property type="entry name" value="AcylCoA_DH/oxidase_NM_dom_sf"/>
</dbReference>